<feature type="transmembrane region" description="Helical" evidence="1">
    <location>
        <begin position="243"/>
        <end position="269"/>
    </location>
</feature>
<sequence>MKRIINLILIQISLVSCMTMHLNYRLYPQTIQTSISIDSITALEEIDENSIRIQIPKLNKDYIYDSCYSFKFRDFFYCKIDSNNTSKFLKFENDVNYLISGKKAFIYYDRDFAFIHSNLKQNFYSDSNGQFGFPKSISISEDGLSRLITYYKPRPDLNDVCYHEKYNPNSNSFDFKEDCDRISTKSKFFPMKKVKLPKSIYINIVEDKFYKKAKSIFISPNYNKSIWLNLDYFTEKKLENPNILLYLLYPPFILFDIITFPIQIFVVPFGKTALG</sequence>
<dbReference type="PROSITE" id="PS51257">
    <property type="entry name" value="PROKAR_LIPOPROTEIN"/>
    <property type="match status" value="1"/>
</dbReference>
<keyword evidence="1" id="KW-0812">Transmembrane</keyword>
<evidence type="ECO:0000313" key="3">
    <source>
        <dbReference type="Proteomes" id="UP001209737"/>
    </source>
</evidence>
<proteinExistence type="predicted"/>
<evidence type="ECO:0008006" key="4">
    <source>
        <dbReference type="Google" id="ProtNLM"/>
    </source>
</evidence>
<name>A0ABT3M231_9LEPT</name>
<keyword evidence="3" id="KW-1185">Reference proteome</keyword>
<evidence type="ECO:0000256" key="1">
    <source>
        <dbReference type="SAM" id="Phobius"/>
    </source>
</evidence>
<keyword evidence="1" id="KW-1133">Transmembrane helix</keyword>
<evidence type="ECO:0000313" key="2">
    <source>
        <dbReference type="EMBL" id="MCW7464036.1"/>
    </source>
</evidence>
<accession>A0ABT3M231</accession>
<organism evidence="2 3">
    <name type="scientific">Leptospira limi</name>
    <dbReference type="NCBI Taxonomy" id="2950023"/>
    <lineage>
        <taxon>Bacteria</taxon>
        <taxon>Pseudomonadati</taxon>
        <taxon>Spirochaetota</taxon>
        <taxon>Spirochaetia</taxon>
        <taxon>Leptospirales</taxon>
        <taxon>Leptospiraceae</taxon>
        <taxon>Leptospira</taxon>
    </lineage>
</organism>
<comment type="caution">
    <text evidence="2">The sequence shown here is derived from an EMBL/GenBank/DDBJ whole genome shotgun (WGS) entry which is preliminary data.</text>
</comment>
<dbReference type="RefSeq" id="WP_265376730.1">
    <property type="nucleotide sequence ID" value="NZ_JAMQPV010000007.1"/>
</dbReference>
<gene>
    <name evidence="2" type="ORF">ND812_18180</name>
</gene>
<keyword evidence="1" id="KW-0472">Membrane</keyword>
<dbReference type="EMBL" id="JAMQPV010000007">
    <property type="protein sequence ID" value="MCW7464036.1"/>
    <property type="molecule type" value="Genomic_DNA"/>
</dbReference>
<dbReference type="Proteomes" id="UP001209737">
    <property type="component" value="Unassembled WGS sequence"/>
</dbReference>
<protein>
    <recommendedName>
        <fullName evidence="4">Lipoprotein</fullName>
    </recommendedName>
</protein>
<reference evidence="2 3" key="1">
    <citation type="submission" date="2022-06" db="EMBL/GenBank/DDBJ databases">
        <title>Leptospira isolates from biofilms formed at urban environments.</title>
        <authorList>
            <person name="Ribeiro P.S."/>
            <person name="Sousa T."/>
            <person name="Carvalho N."/>
            <person name="Aburjaile F."/>
            <person name="Neves F."/>
            <person name="Oliveira D."/>
            <person name="Blanco L."/>
            <person name="Lima J."/>
            <person name="Costa F."/>
            <person name="Brenig B."/>
            <person name="Soares S."/>
            <person name="Ramos R."/>
            <person name="Goes-Neto A."/>
            <person name="Matiuzzi M."/>
            <person name="Azevedo V."/>
            <person name="Ristow P."/>
        </authorList>
    </citation>
    <scope>NUCLEOTIDE SEQUENCE [LARGE SCALE GENOMIC DNA]</scope>
    <source>
        <strain evidence="2 3">VSF25</strain>
    </source>
</reference>